<proteinExistence type="predicted"/>
<dbReference type="Proteomes" id="UP001218218">
    <property type="component" value="Unassembled WGS sequence"/>
</dbReference>
<dbReference type="EMBL" id="JARIHO010000044">
    <property type="protein sequence ID" value="KAJ7325434.1"/>
    <property type="molecule type" value="Genomic_DNA"/>
</dbReference>
<feature type="region of interest" description="Disordered" evidence="1">
    <location>
        <begin position="1"/>
        <end position="65"/>
    </location>
</feature>
<protein>
    <submittedName>
        <fullName evidence="2">Uncharacterized protein</fullName>
    </submittedName>
</protein>
<evidence type="ECO:0000313" key="2">
    <source>
        <dbReference type="EMBL" id="KAJ7325434.1"/>
    </source>
</evidence>
<comment type="caution">
    <text evidence="2">The sequence shown here is derived from an EMBL/GenBank/DDBJ whole genome shotgun (WGS) entry which is preliminary data.</text>
</comment>
<evidence type="ECO:0000256" key="1">
    <source>
        <dbReference type="SAM" id="MobiDB-lite"/>
    </source>
</evidence>
<dbReference type="AlphaFoldDB" id="A0AAD6ZIQ6"/>
<feature type="compositionally biased region" description="Low complexity" evidence="1">
    <location>
        <begin position="1"/>
        <end position="21"/>
    </location>
</feature>
<gene>
    <name evidence="2" type="ORF">DFH08DRAFT_968665</name>
</gene>
<accession>A0AAD6ZIQ6</accession>
<sequence>MSTNAPASGSTTVSTSTSTNTPTPPTTAPTAAKRKYDEIVASFPVPTAKKKKAKRSPNAARSTPE</sequence>
<keyword evidence="3" id="KW-1185">Reference proteome</keyword>
<evidence type="ECO:0000313" key="3">
    <source>
        <dbReference type="Proteomes" id="UP001218218"/>
    </source>
</evidence>
<name>A0AAD6ZIQ6_9AGAR</name>
<reference evidence="2" key="1">
    <citation type="submission" date="2023-03" db="EMBL/GenBank/DDBJ databases">
        <title>Massive genome expansion in bonnet fungi (Mycena s.s.) driven by repeated elements and novel gene families across ecological guilds.</title>
        <authorList>
            <consortium name="Lawrence Berkeley National Laboratory"/>
            <person name="Harder C.B."/>
            <person name="Miyauchi S."/>
            <person name="Viragh M."/>
            <person name="Kuo A."/>
            <person name="Thoen E."/>
            <person name="Andreopoulos B."/>
            <person name="Lu D."/>
            <person name="Skrede I."/>
            <person name="Drula E."/>
            <person name="Henrissat B."/>
            <person name="Morin E."/>
            <person name="Kohler A."/>
            <person name="Barry K."/>
            <person name="LaButti K."/>
            <person name="Morin E."/>
            <person name="Salamov A."/>
            <person name="Lipzen A."/>
            <person name="Mereny Z."/>
            <person name="Hegedus B."/>
            <person name="Baldrian P."/>
            <person name="Stursova M."/>
            <person name="Weitz H."/>
            <person name="Taylor A."/>
            <person name="Grigoriev I.V."/>
            <person name="Nagy L.G."/>
            <person name="Martin F."/>
            <person name="Kauserud H."/>
        </authorList>
    </citation>
    <scope>NUCLEOTIDE SEQUENCE</scope>
    <source>
        <strain evidence="2">CBHHK002</strain>
    </source>
</reference>
<organism evidence="2 3">
    <name type="scientific">Mycena albidolilacea</name>
    <dbReference type="NCBI Taxonomy" id="1033008"/>
    <lineage>
        <taxon>Eukaryota</taxon>
        <taxon>Fungi</taxon>
        <taxon>Dikarya</taxon>
        <taxon>Basidiomycota</taxon>
        <taxon>Agaricomycotina</taxon>
        <taxon>Agaricomycetes</taxon>
        <taxon>Agaricomycetidae</taxon>
        <taxon>Agaricales</taxon>
        <taxon>Marasmiineae</taxon>
        <taxon>Mycenaceae</taxon>
        <taxon>Mycena</taxon>
    </lineage>
</organism>